<dbReference type="EMBL" id="JABEQF010000001">
    <property type="protein sequence ID" value="MBB2188431.1"/>
    <property type="molecule type" value="Genomic_DNA"/>
</dbReference>
<name>A0A7W4PF14_9PROT</name>
<dbReference type="RefSeq" id="WP_183117976.1">
    <property type="nucleotide sequence ID" value="NZ_JABEQF010000001.1"/>
</dbReference>
<gene>
    <name evidence="2" type="ORF">HLH34_00430</name>
</gene>
<evidence type="ECO:0000313" key="3">
    <source>
        <dbReference type="Proteomes" id="UP000555756"/>
    </source>
</evidence>
<dbReference type="AlphaFoldDB" id="A0A7W4PF14"/>
<proteinExistence type="predicted"/>
<sequence length="85" mass="8541">MGINTDETASAPVMSPPEGCSRDGSVAAGRVMTVHALKVLPLAGLLLLAACGPNYGDRGTRHLRGNGYGDIGVGAKGSYGFDGPP</sequence>
<evidence type="ECO:0000256" key="1">
    <source>
        <dbReference type="SAM" id="MobiDB-lite"/>
    </source>
</evidence>
<evidence type="ECO:0000313" key="2">
    <source>
        <dbReference type="EMBL" id="MBB2188431.1"/>
    </source>
</evidence>
<organism evidence="2 3">
    <name type="scientific">Gluconacetobacter azotocaptans</name>
    <dbReference type="NCBI Taxonomy" id="142834"/>
    <lineage>
        <taxon>Bacteria</taxon>
        <taxon>Pseudomonadati</taxon>
        <taxon>Pseudomonadota</taxon>
        <taxon>Alphaproteobacteria</taxon>
        <taxon>Acetobacterales</taxon>
        <taxon>Acetobacteraceae</taxon>
        <taxon>Gluconacetobacter</taxon>
    </lineage>
</organism>
<comment type="caution">
    <text evidence="2">The sequence shown here is derived from an EMBL/GenBank/DDBJ whole genome shotgun (WGS) entry which is preliminary data.</text>
</comment>
<accession>A0A7W4PF14</accession>
<dbReference type="Proteomes" id="UP000555756">
    <property type="component" value="Unassembled WGS sequence"/>
</dbReference>
<protein>
    <submittedName>
        <fullName evidence="2">Uncharacterized protein</fullName>
    </submittedName>
</protein>
<feature type="region of interest" description="Disordered" evidence="1">
    <location>
        <begin position="1"/>
        <end position="22"/>
    </location>
</feature>
<keyword evidence="3" id="KW-1185">Reference proteome</keyword>
<reference evidence="2 3" key="1">
    <citation type="submission" date="2020-04" db="EMBL/GenBank/DDBJ databases">
        <title>Description of novel Gluconacetobacter.</title>
        <authorList>
            <person name="Sombolestani A."/>
        </authorList>
    </citation>
    <scope>NUCLEOTIDE SEQUENCE [LARGE SCALE GENOMIC DNA]</scope>
    <source>
        <strain evidence="2 3">LMG 21311</strain>
    </source>
</reference>